<evidence type="ECO:0000313" key="2">
    <source>
        <dbReference type="EMBL" id="CUV14650.1"/>
    </source>
</evidence>
<sequence>MKNGSIMTTKYPRGSGTPDSTTKTIKLGPPTWASLLGVYIAVLEDGTEEGKSAARSELARMAQAADQWNNHCDAQEAARATH</sequence>
<proteinExistence type="predicted"/>
<evidence type="ECO:0000256" key="1">
    <source>
        <dbReference type="SAM" id="MobiDB-lite"/>
    </source>
</evidence>
<name>A0A0S4TX62_RALSL</name>
<dbReference type="AlphaFoldDB" id="A0A0S4TX62"/>
<accession>A0A0S4TX62</accession>
<reference evidence="2" key="1">
    <citation type="submission" date="2015-10" db="EMBL/GenBank/DDBJ databases">
        <authorList>
            <person name="Gilbert D.G."/>
        </authorList>
    </citation>
    <scope>NUCLEOTIDE SEQUENCE</scope>
    <source>
        <strain evidence="2">Phyl III-seqv23</strain>
    </source>
</reference>
<organism evidence="2">
    <name type="scientific">Ralstonia solanacearum</name>
    <name type="common">Pseudomonas solanacearum</name>
    <dbReference type="NCBI Taxonomy" id="305"/>
    <lineage>
        <taxon>Bacteria</taxon>
        <taxon>Pseudomonadati</taxon>
        <taxon>Pseudomonadota</taxon>
        <taxon>Betaproteobacteria</taxon>
        <taxon>Burkholderiales</taxon>
        <taxon>Burkholderiaceae</taxon>
        <taxon>Ralstonia</taxon>
        <taxon>Ralstonia solanacearum species complex</taxon>
    </lineage>
</organism>
<feature type="region of interest" description="Disordered" evidence="1">
    <location>
        <begin position="1"/>
        <end position="27"/>
    </location>
</feature>
<gene>
    <name evidence="2" type="ORF">RUN39_v1_920065</name>
</gene>
<dbReference type="EMBL" id="LN899819">
    <property type="protein sequence ID" value="CUV14650.1"/>
    <property type="molecule type" value="Genomic_DNA"/>
</dbReference>
<protein>
    <submittedName>
        <fullName evidence="2">Uncharacterized protein</fullName>
    </submittedName>
</protein>